<feature type="compositionally biased region" description="Polar residues" evidence="1">
    <location>
        <begin position="15"/>
        <end position="24"/>
    </location>
</feature>
<evidence type="ECO:0000313" key="3">
    <source>
        <dbReference type="Proteomes" id="UP000241690"/>
    </source>
</evidence>
<dbReference type="Proteomes" id="UP000241690">
    <property type="component" value="Unassembled WGS sequence"/>
</dbReference>
<sequence length="179" mass="18598">MPRRVTSDRAHFGIQKNTSNSEPSSCPVCRANGCCIAFPTTQLASGVTLLIGIDCRLTRIGAQSGPTTSHEPGFGLSSAFCLASTLASLQLLQAIPICVSQPLRPRSGIKAEQIQHERVGMAPACSESTGMVRILGSSCRLVTPFDAAVQSPQGQPPLPQRSDGSAAGPWSSLSAAPPT</sequence>
<keyword evidence="3" id="KW-1185">Reference proteome</keyword>
<dbReference type="AlphaFoldDB" id="A0A2T4AF10"/>
<protein>
    <submittedName>
        <fullName evidence="2">Uncharacterized protein</fullName>
    </submittedName>
</protein>
<dbReference type="RefSeq" id="XP_024775344.1">
    <property type="nucleotide sequence ID" value="XM_024917207.1"/>
</dbReference>
<reference evidence="2 3" key="1">
    <citation type="submission" date="2016-07" db="EMBL/GenBank/DDBJ databases">
        <title>Multiple horizontal gene transfer events from other fungi enriched the ability of initially mycotrophic Trichoderma (Ascomycota) to feed on dead plant biomass.</title>
        <authorList>
            <consortium name="DOE Joint Genome Institute"/>
            <person name="Aerts A."/>
            <person name="Atanasova L."/>
            <person name="Chenthamara K."/>
            <person name="Zhang J."/>
            <person name="Grujic M."/>
            <person name="Henrissat B."/>
            <person name="Kuo A."/>
            <person name="Salamov A."/>
            <person name="Lipzen A."/>
            <person name="Labutti K."/>
            <person name="Barry K."/>
            <person name="Miao Y."/>
            <person name="Rahimi M.J."/>
            <person name="Shen Q."/>
            <person name="Grigoriev I.V."/>
            <person name="Kubicek C.P."/>
            <person name="Druzhinina I.S."/>
        </authorList>
    </citation>
    <scope>NUCLEOTIDE SEQUENCE [LARGE SCALE GENOMIC DNA]</scope>
    <source>
        <strain evidence="2 3">CBS 226.95</strain>
    </source>
</reference>
<dbReference type="EMBL" id="KZ679679">
    <property type="protein sequence ID" value="PTB55667.1"/>
    <property type="molecule type" value="Genomic_DNA"/>
</dbReference>
<dbReference type="GeneID" id="36625776"/>
<organism evidence="2 3">
    <name type="scientific">Trichoderma harzianum CBS 226.95</name>
    <dbReference type="NCBI Taxonomy" id="983964"/>
    <lineage>
        <taxon>Eukaryota</taxon>
        <taxon>Fungi</taxon>
        <taxon>Dikarya</taxon>
        <taxon>Ascomycota</taxon>
        <taxon>Pezizomycotina</taxon>
        <taxon>Sordariomycetes</taxon>
        <taxon>Hypocreomycetidae</taxon>
        <taxon>Hypocreales</taxon>
        <taxon>Hypocreaceae</taxon>
        <taxon>Trichoderma</taxon>
    </lineage>
</organism>
<feature type="region of interest" description="Disordered" evidence="1">
    <location>
        <begin position="1"/>
        <end position="24"/>
    </location>
</feature>
<feature type="compositionally biased region" description="Basic and acidic residues" evidence="1">
    <location>
        <begin position="1"/>
        <end position="11"/>
    </location>
</feature>
<name>A0A2T4AF10_TRIHA</name>
<evidence type="ECO:0000313" key="2">
    <source>
        <dbReference type="EMBL" id="PTB55667.1"/>
    </source>
</evidence>
<gene>
    <name evidence="2" type="ORF">M431DRAFT_494106</name>
</gene>
<feature type="region of interest" description="Disordered" evidence="1">
    <location>
        <begin position="149"/>
        <end position="179"/>
    </location>
</feature>
<evidence type="ECO:0000256" key="1">
    <source>
        <dbReference type="SAM" id="MobiDB-lite"/>
    </source>
</evidence>
<proteinExistence type="predicted"/>
<accession>A0A2T4AF10</accession>